<keyword evidence="3 8" id="KW-0863">Zinc-finger</keyword>
<dbReference type="PANTHER" id="PTHR46179">
    <property type="entry name" value="ZINC FINGER PROTEIN"/>
    <property type="match status" value="1"/>
</dbReference>
<feature type="region of interest" description="Disordered" evidence="9">
    <location>
        <begin position="653"/>
        <end position="705"/>
    </location>
</feature>
<dbReference type="GeneID" id="19173574"/>
<dbReference type="Pfam" id="PF00096">
    <property type="entry name" value="zf-C2H2"/>
    <property type="match status" value="1"/>
</dbReference>
<evidence type="ECO:0000256" key="8">
    <source>
        <dbReference type="PROSITE-ProRule" id="PRU00042"/>
    </source>
</evidence>
<dbReference type="OrthoDB" id="6077919at2759"/>
<dbReference type="AlphaFoldDB" id="W9Y7G9"/>
<dbReference type="SUPFAM" id="SSF57667">
    <property type="entry name" value="beta-beta-alpha zinc fingers"/>
    <property type="match status" value="1"/>
</dbReference>
<keyword evidence="4" id="KW-0862">Zinc</keyword>
<dbReference type="InterPro" id="IPR013087">
    <property type="entry name" value="Znf_C2H2_type"/>
</dbReference>
<evidence type="ECO:0000256" key="5">
    <source>
        <dbReference type="ARBA" id="ARBA00023015"/>
    </source>
</evidence>
<feature type="region of interest" description="Disordered" evidence="9">
    <location>
        <begin position="471"/>
        <end position="500"/>
    </location>
</feature>
<dbReference type="PANTHER" id="PTHR46179:SF13">
    <property type="entry name" value="C2H2-TYPE DOMAIN-CONTAINING PROTEIN"/>
    <property type="match status" value="1"/>
</dbReference>
<dbReference type="InterPro" id="IPR036236">
    <property type="entry name" value="Znf_C2H2_sf"/>
</dbReference>
<keyword evidence="5" id="KW-0805">Transcription regulation</keyword>
<feature type="region of interest" description="Disordered" evidence="9">
    <location>
        <begin position="242"/>
        <end position="263"/>
    </location>
</feature>
<keyword evidence="2" id="KW-0479">Metal-binding</keyword>
<dbReference type="RefSeq" id="XP_007737774.1">
    <property type="nucleotide sequence ID" value="XM_007739584.1"/>
</dbReference>
<protein>
    <recommendedName>
        <fullName evidence="10">C2H2-type domain-containing protein</fullName>
    </recommendedName>
</protein>
<dbReference type="Gene3D" id="3.30.160.60">
    <property type="entry name" value="Classic Zinc Finger"/>
    <property type="match status" value="2"/>
</dbReference>
<evidence type="ECO:0000256" key="3">
    <source>
        <dbReference type="ARBA" id="ARBA00022771"/>
    </source>
</evidence>
<gene>
    <name evidence="11" type="ORF">A1O3_09490</name>
</gene>
<dbReference type="eggNOG" id="KOG1721">
    <property type="taxonomic scope" value="Eukaryota"/>
</dbReference>
<dbReference type="HOGENOM" id="CLU_012011_0_0_1"/>
<comment type="subcellular location">
    <subcellularLocation>
        <location evidence="1">Nucleus</location>
    </subcellularLocation>
</comment>
<sequence>MDQSSPLCQPSYFNPDHVPAYSSLPSSTAAPRTFIRNTESSESGHTTGLTPKRQGQKPAPLMCHECKYAAKNRSDLKKHNARHERQYRCHYTQCMRKAKGFATKNDLDRHLKSVHHENNRNTEYYRCFAEGCPRAARNWPRLDNFKQHLQKVHKHQDQDHLLKLSEQWYEQQQQRFAQEDGAESNNVDTLLPSGPVTPMMAAQEEYQNNCPAPEHPPDTSMTTDNQMARSLSFDHQLLDPSLVSSTSPGFSMPQRVHRRNVSNPNSASMLQRQFLNPSAYTDNLASSVATMQRTQSQLEYSNYSNDFLLTDSFDPMGNFHFSTGNPWPGYGPLTTMNHSFKYDAENDQIRRVKGPHTVAALESNSLAELTTPQEPPSAMSNDLSGRQEELLLNIGGSTDNTATGASSDTSPNQTFKVNLIPPENQTPIGKLLEDEINAFLLEHSSKSEKTRVSMSQEDIINLVRSSLRSLSTTNASGGGSSAGPSTASPASAGPASKKYPGHEKTAFRCTVEGCSKVLPRQSDLRKHLIRHEKPYGCTSDGCNKTFGSKNDWKRHEQTQHEQLECWLCVDCHEVFYYDQDNYIQHMREAHPVCHPQDGRYNVGQFQIAANHQGHYWCGFCNQIMRHNKHGVDAVNARFDHIGDHFNKDKKAPRSWIELTGRGRRKEESVQKPRDQSLSQVAQADSMRGEADSILSSSSSSSSSLSSSSFSFDGTSLAQDPTSSIPVIARIPEQQTEAQADMSCNTNTKTRAPEVRTQPHRRPQRRFRCADLIICCYCKAPSSLELSSACEDPSCLHKFCSRCTFKAAAATLKE</sequence>
<evidence type="ECO:0000256" key="4">
    <source>
        <dbReference type="ARBA" id="ARBA00022833"/>
    </source>
</evidence>
<keyword evidence="7" id="KW-0539">Nucleus</keyword>
<feature type="region of interest" description="Disordered" evidence="9">
    <location>
        <begin position="172"/>
        <end position="196"/>
    </location>
</feature>
<dbReference type="GO" id="GO:0006357">
    <property type="term" value="P:regulation of transcription by RNA polymerase II"/>
    <property type="evidence" value="ECO:0007669"/>
    <property type="project" value="TreeGrafter"/>
</dbReference>
<feature type="compositionally biased region" description="Polar residues" evidence="9">
    <location>
        <begin position="396"/>
        <end position="416"/>
    </location>
</feature>
<feature type="compositionally biased region" description="Low complexity" evidence="9">
    <location>
        <begin position="482"/>
        <end position="496"/>
    </location>
</feature>
<evidence type="ECO:0000256" key="2">
    <source>
        <dbReference type="ARBA" id="ARBA00022723"/>
    </source>
</evidence>
<dbReference type="STRING" id="1182542.W9Y7G9"/>
<dbReference type="GO" id="GO:0008270">
    <property type="term" value="F:zinc ion binding"/>
    <property type="evidence" value="ECO:0007669"/>
    <property type="project" value="UniProtKB-KW"/>
</dbReference>
<keyword evidence="6" id="KW-0804">Transcription</keyword>
<evidence type="ECO:0000256" key="7">
    <source>
        <dbReference type="ARBA" id="ARBA00023242"/>
    </source>
</evidence>
<dbReference type="Proteomes" id="UP000019478">
    <property type="component" value="Unassembled WGS sequence"/>
</dbReference>
<reference evidence="11 12" key="1">
    <citation type="submission" date="2013-03" db="EMBL/GenBank/DDBJ databases">
        <title>The Genome Sequence of Capronia epimyces CBS 606.96.</title>
        <authorList>
            <consortium name="The Broad Institute Genomics Platform"/>
            <person name="Cuomo C."/>
            <person name="de Hoog S."/>
            <person name="Gorbushina A."/>
            <person name="Walker B."/>
            <person name="Young S.K."/>
            <person name="Zeng Q."/>
            <person name="Gargeya S."/>
            <person name="Fitzgerald M."/>
            <person name="Haas B."/>
            <person name="Abouelleil A."/>
            <person name="Allen A.W."/>
            <person name="Alvarado L."/>
            <person name="Arachchi H.M."/>
            <person name="Berlin A.M."/>
            <person name="Chapman S.B."/>
            <person name="Gainer-Dewar J."/>
            <person name="Goldberg J."/>
            <person name="Griggs A."/>
            <person name="Gujja S."/>
            <person name="Hansen M."/>
            <person name="Howarth C."/>
            <person name="Imamovic A."/>
            <person name="Ireland A."/>
            <person name="Larimer J."/>
            <person name="McCowan C."/>
            <person name="Murphy C."/>
            <person name="Pearson M."/>
            <person name="Poon T.W."/>
            <person name="Priest M."/>
            <person name="Roberts A."/>
            <person name="Saif S."/>
            <person name="Shea T."/>
            <person name="Sisk P."/>
            <person name="Sykes S."/>
            <person name="Wortman J."/>
            <person name="Nusbaum C."/>
            <person name="Birren B."/>
        </authorList>
    </citation>
    <scope>NUCLEOTIDE SEQUENCE [LARGE SCALE GENOMIC DNA]</scope>
    <source>
        <strain evidence="11 12">CBS 606.96</strain>
    </source>
</reference>
<feature type="compositionally biased region" description="Polar residues" evidence="9">
    <location>
        <begin position="37"/>
        <end position="49"/>
    </location>
</feature>
<dbReference type="EMBL" id="AMGY01000009">
    <property type="protein sequence ID" value="EXJ78329.1"/>
    <property type="molecule type" value="Genomic_DNA"/>
</dbReference>
<feature type="compositionally biased region" description="Low complexity" evidence="9">
    <location>
        <begin position="694"/>
        <end position="705"/>
    </location>
</feature>
<name>W9Y7G9_9EURO</name>
<dbReference type="PROSITE" id="PS00028">
    <property type="entry name" value="ZINC_FINGER_C2H2_1"/>
    <property type="match status" value="2"/>
</dbReference>
<dbReference type="SMART" id="SM00355">
    <property type="entry name" value="ZnF_C2H2"/>
    <property type="match status" value="6"/>
</dbReference>
<feature type="region of interest" description="Disordered" evidence="9">
    <location>
        <begin position="37"/>
        <end position="58"/>
    </location>
</feature>
<feature type="compositionally biased region" description="Basic and acidic residues" evidence="9">
    <location>
        <begin position="664"/>
        <end position="674"/>
    </location>
</feature>
<feature type="domain" description="C2H2-type" evidence="10">
    <location>
        <begin position="535"/>
        <end position="560"/>
    </location>
</feature>
<organism evidence="11 12">
    <name type="scientific">Capronia epimyces CBS 606.96</name>
    <dbReference type="NCBI Taxonomy" id="1182542"/>
    <lineage>
        <taxon>Eukaryota</taxon>
        <taxon>Fungi</taxon>
        <taxon>Dikarya</taxon>
        <taxon>Ascomycota</taxon>
        <taxon>Pezizomycotina</taxon>
        <taxon>Eurotiomycetes</taxon>
        <taxon>Chaetothyriomycetidae</taxon>
        <taxon>Chaetothyriales</taxon>
        <taxon>Herpotrichiellaceae</taxon>
        <taxon>Capronia</taxon>
    </lineage>
</organism>
<keyword evidence="12" id="KW-1185">Reference proteome</keyword>
<accession>W9Y7G9</accession>
<evidence type="ECO:0000256" key="9">
    <source>
        <dbReference type="SAM" id="MobiDB-lite"/>
    </source>
</evidence>
<feature type="domain" description="C2H2-type" evidence="10">
    <location>
        <begin position="507"/>
        <end position="536"/>
    </location>
</feature>
<proteinExistence type="predicted"/>
<dbReference type="GO" id="GO:0005634">
    <property type="term" value="C:nucleus"/>
    <property type="evidence" value="ECO:0007669"/>
    <property type="project" value="UniProtKB-SubCell"/>
</dbReference>
<comment type="caution">
    <text evidence="11">The sequence shown here is derived from an EMBL/GenBank/DDBJ whole genome shotgun (WGS) entry which is preliminary data.</text>
</comment>
<evidence type="ECO:0000259" key="10">
    <source>
        <dbReference type="PROSITE" id="PS50157"/>
    </source>
</evidence>
<dbReference type="PROSITE" id="PS50157">
    <property type="entry name" value="ZINC_FINGER_C2H2_2"/>
    <property type="match status" value="2"/>
</dbReference>
<feature type="region of interest" description="Disordered" evidence="9">
    <location>
        <begin position="363"/>
        <end position="382"/>
    </location>
</feature>
<evidence type="ECO:0000313" key="11">
    <source>
        <dbReference type="EMBL" id="EXJ78329.1"/>
    </source>
</evidence>
<evidence type="ECO:0000256" key="1">
    <source>
        <dbReference type="ARBA" id="ARBA00004123"/>
    </source>
</evidence>
<feature type="region of interest" description="Disordered" evidence="9">
    <location>
        <begin position="396"/>
        <end position="421"/>
    </location>
</feature>
<evidence type="ECO:0000256" key="6">
    <source>
        <dbReference type="ARBA" id="ARBA00023163"/>
    </source>
</evidence>
<dbReference type="InterPro" id="IPR051061">
    <property type="entry name" value="Zinc_finger_trans_reg"/>
</dbReference>
<evidence type="ECO:0000313" key="12">
    <source>
        <dbReference type="Proteomes" id="UP000019478"/>
    </source>
</evidence>